<dbReference type="SUPFAM" id="SSF51658">
    <property type="entry name" value="Xylose isomerase-like"/>
    <property type="match status" value="1"/>
</dbReference>
<dbReference type="EMBL" id="DVMU01000157">
    <property type="protein sequence ID" value="HIU34286.1"/>
    <property type="molecule type" value="Genomic_DNA"/>
</dbReference>
<dbReference type="PANTHER" id="PTHR12110">
    <property type="entry name" value="HYDROXYPYRUVATE ISOMERASE"/>
    <property type="match status" value="1"/>
</dbReference>
<dbReference type="Proteomes" id="UP000824072">
    <property type="component" value="Unassembled WGS sequence"/>
</dbReference>
<evidence type="ECO:0000259" key="1">
    <source>
        <dbReference type="Pfam" id="PF01261"/>
    </source>
</evidence>
<dbReference type="PANTHER" id="PTHR12110:SF21">
    <property type="entry name" value="XYLOSE ISOMERASE-LIKE TIM BARREL DOMAIN-CONTAINING PROTEIN"/>
    <property type="match status" value="1"/>
</dbReference>
<name>A0A9D1LD02_9FIRM</name>
<dbReference type="InterPro" id="IPR036237">
    <property type="entry name" value="Xyl_isomerase-like_sf"/>
</dbReference>
<dbReference type="InterPro" id="IPR013022">
    <property type="entry name" value="Xyl_isomerase-like_TIM-brl"/>
</dbReference>
<dbReference type="Pfam" id="PF01261">
    <property type="entry name" value="AP_endonuc_2"/>
    <property type="match status" value="1"/>
</dbReference>
<dbReference type="GO" id="GO:0016853">
    <property type="term" value="F:isomerase activity"/>
    <property type="evidence" value="ECO:0007669"/>
    <property type="project" value="UniProtKB-KW"/>
</dbReference>
<proteinExistence type="predicted"/>
<keyword evidence="2" id="KW-0413">Isomerase</keyword>
<gene>
    <name evidence="2" type="ORF">IAB02_06965</name>
</gene>
<organism evidence="2 3">
    <name type="scientific">Candidatus Pullichristensenella excrementigallinarum</name>
    <dbReference type="NCBI Taxonomy" id="2840907"/>
    <lineage>
        <taxon>Bacteria</taxon>
        <taxon>Bacillati</taxon>
        <taxon>Bacillota</taxon>
        <taxon>Clostridia</taxon>
        <taxon>Candidatus Pullichristensenella</taxon>
    </lineage>
</organism>
<comment type="caution">
    <text evidence="2">The sequence shown here is derived from an EMBL/GenBank/DDBJ whole genome shotgun (WGS) entry which is preliminary data.</text>
</comment>
<feature type="domain" description="Xylose isomerase-like TIM barrel" evidence="1">
    <location>
        <begin position="29"/>
        <end position="278"/>
    </location>
</feature>
<dbReference type="Gene3D" id="3.20.20.150">
    <property type="entry name" value="Divalent-metal-dependent TIM barrel enzymes"/>
    <property type="match status" value="1"/>
</dbReference>
<reference evidence="2" key="2">
    <citation type="journal article" date="2021" name="PeerJ">
        <title>Extensive microbial diversity within the chicken gut microbiome revealed by metagenomics and culture.</title>
        <authorList>
            <person name="Gilroy R."/>
            <person name="Ravi A."/>
            <person name="Getino M."/>
            <person name="Pursley I."/>
            <person name="Horton D.L."/>
            <person name="Alikhan N.F."/>
            <person name="Baker D."/>
            <person name="Gharbi K."/>
            <person name="Hall N."/>
            <person name="Watson M."/>
            <person name="Adriaenssens E.M."/>
            <person name="Foster-Nyarko E."/>
            <person name="Jarju S."/>
            <person name="Secka A."/>
            <person name="Antonio M."/>
            <person name="Oren A."/>
            <person name="Chaudhuri R.R."/>
            <person name="La Ragione R."/>
            <person name="Hildebrand F."/>
            <person name="Pallen M.J."/>
        </authorList>
    </citation>
    <scope>NUCLEOTIDE SEQUENCE</scope>
    <source>
        <strain evidence="2">ChiHcec3-11533</strain>
    </source>
</reference>
<evidence type="ECO:0000313" key="2">
    <source>
        <dbReference type="EMBL" id="HIU34286.1"/>
    </source>
</evidence>
<sequence length="282" mass="31521">MAFKHLTQAQIATSTFPYCKCGLDWTLDSLQRVGVRAFELQAVDPILSLEDVRPADIRALAKKIRKRGLQTICVTPDVMNYPINLASPDPSCRRRSLDCIRKAVDCAEGLESPCVQMHVGYATVDGNWEEAWKRSADAMRILGQYAVEHGVIITSEYSKLSWKSVLNSSQALRKMIDEVDSPGYQAMSDTVVMVKIPETIDDVARNVGHCLKHFHFTDGLGNATSSLHMIPGTGKLDLEHVLEVLDEIGYTGYLSLELQDCNTAPEEGMRRAVQWMREHLPE</sequence>
<accession>A0A9D1LD02</accession>
<dbReference type="AlphaFoldDB" id="A0A9D1LD02"/>
<dbReference type="InterPro" id="IPR050312">
    <property type="entry name" value="IolE/XylAMocC-like"/>
</dbReference>
<protein>
    <submittedName>
        <fullName evidence="2">Sugar phosphate isomerase/epimerase</fullName>
    </submittedName>
</protein>
<reference evidence="2" key="1">
    <citation type="submission" date="2020-10" db="EMBL/GenBank/DDBJ databases">
        <authorList>
            <person name="Gilroy R."/>
        </authorList>
    </citation>
    <scope>NUCLEOTIDE SEQUENCE</scope>
    <source>
        <strain evidence="2">ChiHcec3-11533</strain>
    </source>
</reference>
<evidence type="ECO:0000313" key="3">
    <source>
        <dbReference type="Proteomes" id="UP000824072"/>
    </source>
</evidence>